<feature type="compositionally biased region" description="Acidic residues" evidence="1">
    <location>
        <begin position="102"/>
        <end position="114"/>
    </location>
</feature>
<feature type="region of interest" description="Disordered" evidence="1">
    <location>
        <begin position="149"/>
        <end position="177"/>
    </location>
</feature>
<dbReference type="AlphaFoldDB" id="A0A6V7HHJ2"/>
<evidence type="ECO:0000313" key="2">
    <source>
        <dbReference type="EMBL" id="CAD1480264.1"/>
    </source>
</evidence>
<gene>
    <name evidence="2" type="ORF">MHI_LOCUS905258</name>
</gene>
<evidence type="ECO:0000313" key="3">
    <source>
        <dbReference type="Proteomes" id="UP000752696"/>
    </source>
</evidence>
<organism evidence="2 3">
    <name type="scientific">Heterotrigona itama</name>
    <dbReference type="NCBI Taxonomy" id="395501"/>
    <lineage>
        <taxon>Eukaryota</taxon>
        <taxon>Metazoa</taxon>
        <taxon>Ecdysozoa</taxon>
        <taxon>Arthropoda</taxon>
        <taxon>Hexapoda</taxon>
        <taxon>Insecta</taxon>
        <taxon>Pterygota</taxon>
        <taxon>Neoptera</taxon>
        <taxon>Endopterygota</taxon>
        <taxon>Hymenoptera</taxon>
        <taxon>Apocrita</taxon>
        <taxon>Aculeata</taxon>
        <taxon>Apoidea</taxon>
        <taxon>Anthophila</taxon>
        <taxon>Apidae</taxon>
        <taxon>Heterotrigona</taxon>
    </lineage>
</organism>
<protein>
    <submittedName>
        <fullName evidence="2">Uncharacterized protein</fullName>
    </submittedName>
</protein>
<proteinExistence type="predicted"/>
<name>A0A6V7HHJ2_9HYME</name>
<comment type="caution">
    <text evidence="2">The sequence shown here is derived from an EMBL/GenBank/DDBJ whole genome shotgun (WGS) entry which is preliminary data.</text>
</comment>
<evidence type="ECO:0000256" key="1">
    <source>
        <dbReference type="SAM" id="MobiDB-lite"/>
    </source>
</evidence>
<dbReference type="EMBL" id="CAJDYZ010011904">
    <property type="protein sequence ID" value="CAD1480264.1"/>
    <property type="molecule type" value="Genomic_DNA"/>
</dbReference>
<sequence>MSCHQSLASYVGRNGPRVIVDSDNVSGAARESIELDCETKAGADNTCGRMVTVRKSSRERRGIAGSETRGIGARWSEVASFLTEAPTVLRDRGGDVVGRLEEVEEEKENEEDLAEGGWKEGEKKERFSPSKVSVEKKLARFKRSVWRRGHERRRRGQPELSVTGTTVGRNRGPAVLPLPSNSPAAAFGSESESRLLLLDRDLSTILVSQFGDHLLALRPLNL</sequence>
<feature type="region of interest" description="Disordered" evidence="1">
    <location>
        <begin position="102"/>
        <end position="124"/>
    </location>
</feature>
<accession>A0A6V7HHJ2</accession>
<dbReference type="Proteomes" id="UP000752696">
    <property type="component" value="Unassembled WGS sequence"/>
</dbReference>
<keyword evidence="3" id="KW-1185">Reference proteome</keyword>
<reference evidence="2" key="1">
    <citation type="submission" date="2020-07" db="EMBL/GenBank/DDBJ databases">
        <authorList>
            <person name="Nazaruddin N."/>
        </authorList>
    </citation>
    <scope>NUCLEOTIDE SEQUENCE</scope>
</reference>